<evidence type="ECO:0000313" key="2">
    <source>
        <dbReference type="EMBL" id="MBW8480882.1"/>
    </source>
</evidence>
<accession>A0ABS7FMS0</accession>
<feature type="compositionally biased region" description="Basic and acidic residues" evidence="1">
    <location>
        <begin position="136"/>
        <end position="150"/>
    </location>
</feature>
<protein>
    <recommendedName>
        <fullName evidence="4">PE-PGRS family protein</fullName>
    </recommendedName>
</protein>
<proteinExistence type="predicted"/>
<dbReference type="Proteomes" id="UP000774570">
    <property type="component" value="Unassembled WGS sequence"/>
</dbReference>
<gene>
    <name evidence="2" type="ORF">K1Y72_00780</name>
</gene>
<name>A0ABS7FMS0_9ACTN</name>
<dbReference type="Pfam" id="PF19379">
    <property type="entry name" value="DUF5954"/>
    <property type="match status" value="1"/>
</dbReference>
<feature type="region of interest" description="Disordered" evidence="1">
    <location>
        <begin position="126"/>
        <end position="164"/>
    </location>
</feature>
<reference evidence="2 3" key="1">
    <citation type="submission" date="2021-07" db="EMBL/GenBank/DDBJ databases">
        <title>Actinomadura sp. PM05-2 isolated from lichen.</title>
        <authorList>
            <person name="Somphong A."/>
            <person name="Phongsopitanun W."/>
            <person name="Tanasupawat S."/>
            <person name="Peongsungnone V."/>
        </authorList>
    </citation>
    <scope>NUCLEOTIDE SEQUENCE [LARGE SCALE GENOMIC DNA]</scope>
    <source>
        <strain evidence="2 3">PM05-2</strain>
    </source>
</reference>
<comment type="caution">
    <text evidence="2">The sequence shown here is derived from an EMBL/GenBank/DDBJ whole genome shotgun (WGS) entry which is preliminary data.</text>
</comment>
<dbReference type="EMBL" id="JAIBOA010000001">
    <property type="protein sequence ID" value="MBW8480882.1"/>
    <property type="molecule type" value="Genomic_DNA"/>
</dbReference>
<sequence>MTTGDGDAGGRLFPEGLDGVDPVAAVVLADAVRSIAAHPDLVAVGTLFTAAERVGDGWQVRCGADPIPQGARELLADLLAERAAAAGPLAARGLRAAAHAVVDGGLDEVRAAGGVFRIVRVEQLIRSGPGGPEAPRPTDPDVRPRPDRPAPPRPYDLIRPVPDAPDGTTSELLCQLLDAAARAGSEASERFLTPVPLTPAFTIAERQAGRWRPAGRLHDTPAQARAALASYLRTVVPAVERPGPAELPAYRRAAARMADGTRRAGVEVAGRRFRIVRIERITLLGPDGPEPPRPGDFDAR</sequence>
<evidence type="ECO:0008006" key="4">
    <source>
        <dbReference type="Google" id="ProtNLM"/>
    </source>
</evidence>
<dbReference type="RefSeq" id="WP_220162203.1">
    <property type="nucleotide sequence ID" value="NZ_JAIBOA010000001.1"/>
</dbReference>
<dbReference type="InterPro" id="IPR045998">
    <property type="entry name" value="DUF5954"/>
</dbReference>
<evidence type="ECO:0000256" key="1">
    <source>
        <dbReference type="SAM" id="MobiDB-lite"/>
    </source>
</evidence>
<evidence type="ECO:0000313" key="3">
    <source>
        <dbReference type="Proteomes" id="UP000774570"/>
    </source>
</evidence>
<organism evidence="2 3">
    <name type="scientific">Actinomadura parmotrematis</name>
    <dbReference type="NCBI Taxonomy" id="2864039"/>
    <lineage>
        <taxon>Bacteria</taxon>
        <taxon>Bacillati</taxon>
        <taxon>Actinomycetota</taxon>
        <taxon>Actinomycetes</taxon>
        <taxon>Streptosporangiales</taxon>
        <taxon>Thermomonosporaceae</taxon>
        <taxon>Actinomadura</taxon>
    </lineage>
</organism>
<keyword evidence="3" id="KW-1185">Reference proteome</keyword>